<gene>
    <name evidence="2" type="ORF">PsYK624_066970</name>
</gene>
<dbReference type="Gene3D" id="2.120.10.70">
    <property type="entry name" value="Fucose-specific lectin"/>
    <property type="match status" value="1"/>
</dbReference>
<comment type="caution">
    <text evidence="2">The sequence shown here is derived from an EMBL/GenBank/DDBJ whole genome shotgun (WGS) entry which is preliminary data.</text>
</comment>
<accession>A0A9P3GAW8</accession>
<reference evidence="2 3" key="1">
    <citation type="submission" date="2021-08" db="EMBL/GenBank/DDBJ databases">
        <title>Draft Genome Sequence of Phanerochaete sordida strain YK-624.</title>
        <authorList>
            <person name="Mori T."/>
            <person name="Dohra H."/>
            <person name="Suzuki T."/>
            <person name="Kawagishi H."/>
            <person name="Hirai H."/>
        </authorList>
    </citation>
    <scope>NUCLEOTIDE SEQUENCE [LARGE SCALE GENOMIC DNA]</scope>
    <source>
        <strain evidence="2 3">YK-624</strain>
    </source>
</reference>
<dbReference type="Proteomes" id="UP000703269">
    <property type="component" value="Unassembled WGS sequence"/>
</dbReference>
<dbReference type="Gene3D" id="2.100.10.30">
    <property type="entry name" value="Jacalin-like lectin domain"/>
    <property type="match status" value="1"/>
</dbReference>
<dbReference type="InterPro" id="IPR036404">
    <property type="entry name" value="Jacalin-like_lectin_dom_sf"/>
</dbReference>
<dbReference type="EMBL" id="BPQB01000017">
    <property type="protein sequence ID" value="GJE90555.1"/>
    <property type="molecule type" value="Genomic_DNA"/>
</dbReference>
<keyword evidence="3" id="KW-1185">Reference proteome</keyword>
<feature type="coiled-coil region" evidence="1">
    <location>
        <begin position="561"/>
        <end position="627"/>
    </location>
</feature>
<evidence type="ECO:0000256" key="1">
    <source>
        <dbReference type="SAM" id="Coils"/>
    </source>
</evidence>
<dbReference type="AlphaFoldDB" id="A0A9P3GAW8"/>
<dbReference type="SUPFAM" id="SSF89372">
    <property type="entry name" value="Fucose-specific lectin"/>
    <property type="match status" value="1"/>
</dbReference>
<sequence>MSLPSKSVTLTAGRHLADIRCYRRGLGGDILHAPLDLDQGFLESSVQQGFKPKDVGWSALGLKCEWDEDSSLCSVTWSATSWSLFYQDKQENLREILFQNDGVKPVPTPFRLPGVKAGTNIAAATGLGGGRPSLLFFQGKDGLIRYCAVDDKRQSAGTSVVVANIKGAPLTSIGACVDNDAIRVYFQDTQYSIQEASMNTKGEWTLAKEPLSKGNSACSLNIISGSSGTDSRSDIRVYAQDLEGTVTEFKRTSRRWESAELRTSIKPLKTANIVAVFAVSQTYRAGVLWIGEDNRLYIVDYRSDARRKQPQALVRLIPPSTEPEAQPTKGAADGHVANGSAIAAVNSNINGAVPHYRPPKVIKDIRMSIAGHVDNIKIVYDDGKDNGVSYRATSGEQSFALAEGEYITHIWYSGSGPECLRGVLFGTSNGRTSGWFGSGYGPYGVLNKEKHVLLDLRRTTVENKLNAPLTADWVEFTPTSTTAKFEDQYTDLHNSFLQFQAALAKLKTRADDLEAVGTEAAAVALAELVEDVEILGDDEGNIANAQVVVTSQRQRRHDQALANCRKSVAGAQAQLEALALELAPLAGSLDTAGAARRGEGEELFRQLVKLKQEVEARQAELNALRTSLASNEKLWIDDNDKTKQAIPGQIADLTKVMVSKGVKATAPAETTPAAILTWLGSLDTEAVRDPMANPKVGELERTQSLVQYNDSQITFLRQNQKTLAAQVDQLGKLPLDTVIDALRKLIDSLHNVQPSKNVAIKDAIALMALAQKLAALLQTIREAERSQQFAGVLTKVLESLVENTQFKWSAPDGAHLLEVSRMLCEE</sequence>
<protein>
    <recommendedName>
        <fullName evidence="4">Fucose-specific lectin</fullName>
    </recommendedName>
</protein>
<name>A0A9P3GAW8_9APHY</name>
<evidence type="ECO:0000313" key="2">
    <source>
        <dbReference type="EMBL" id="GJE90555.1"/>
    </source>
</evidence>
<evidence type="ECO:0000313" key="3">
    <source>
        <dbReference type="Proteomes" id="UP000703269"/>
    </source>
</evidence>
<keyword evidence="1" id="KW-0175">Coiled coil</keyword>
<dbReference type="OrthoDB" id="3156891at2759"/>
<organism evidence="2 3">
    <name type="scientific">Phanerochaete sordida</name>
    <dbReference type="NCBI Taxonomy" id="48140"/>
    <lineage>
        <taxon>Eukaryota</taxon>
        <taxon>Fungi</taxon>
        <taxon>Dikarya</taxon>
        <taxon>Basidiomycota</taxon>
        <taxon>Agaricomycotina</taxon>
        <taxon>Agaricomycetes</taxon>
        <taxon>Polyporales</taxon>
        <taxon>Phanerochaetaceae</taxon>
        <taxon>Phanerochaete</taxon>
    </lineage>
</organism>
<dbReference type="SUPFAM" id="SSF51101">
    <property type="entry name" value="Mannose-binding lectins"/>
    <property type="match status" value="1"/>
</dbReference>
<evidence type="ECO:0008006" key="4">
    <source>
        <dbReference type="Google" id="ProtNLM"/>
    </source>
</evidence>
<proteinExistence type="predicted"/>